<evidence type="ECO:0000313" key="3">
    <source>
        <dbReference type="Proteomes" id="UP000283734"/>
    </source>
</evidence>
<keyword evidence="3" id="KW-1185">Reference proteome</keyword>
<dbReference type="RefSeq" id="WP_022985033.1">
    <property type="nucleotide sequence ID" value="NZ_QYYA01000003.1"/>
</dbReference>
<dbReference type="CDD" id="cd00761">
    <property type="entry name" value="Glyco_tranf_GTA_type"/>
    <property type="match status" value="1"/>
</dbReference>
<dbReference type="Pfam" id="PF00535">
    <property type="entry name" value="Glycos_transf_2"/>
    <property type="match status" value="1"/>
</dbReference>
<dbReference type="Proteomes" id="UP000283734">
    <property type="component" value="Unassembled WGS sequence"/>
</dbReference>
<organism evidence="2 3">
    <name type="scientific">Alcanivorax profundi</name>
    <dbReference type="NCBI Taxonomy" id="2338368"/>
    <lineage>
        <taxon>Bacteria</taxon>
        <taxon>Pseudomonadati</taxon>
        <taxon>Pseudomonadota</taxon>
        <taxon>Gammaproteobacteria</taxon>
        <taxon>Oceanospirillales</taxon>
        <taxon>Alcanivoracaceae</taxon>
        <taxon>Alcanivorax</taxon>
    </lineage>
</organism>
<feature type="domain" description="Glycosyltransferase 2-like" evidence="1">
    <location>
        <begin position="11"/>
        <end position="138"/>
    </location>
</feature>
<dbReference type="AlphaFoldDB" id="A0A418XX90"/>
<reference evidence="2 3" key="1">
    <citation type="submission" date="2018-09" db="EMBL/GenBank/DDBJ databases">
        <title>Alcanivorax profundi sp. nov., isolated from 1000 m-depth seawater of the Mariana Trench.</title>
        <authorList>
            <person name="Liu J."/>
        </authorList>
    </citation>
    <scope>NUCLEOTIDE SEQUENCE [LARGE SCALE GENOMIC DNA]</scope>
    <source>
        <strain evidence="2 3">MTEO17</strain>
    </source>
</reference>
<name>A0A418XX90_9GAMM</name>
<dbReference type="InterPro" id="IPR029044">
    <property type="entry name" value="Nucleotide-diphossugar_trans"/>
</dbReference>
<dbReference type="PANTHER" id="PTHR43685:SF11">
    <property type="entry name" value="GLYCOSYLTRANSFERASE TAGX-RELATED"/>
    <property type="match status" value="1"/>
</dbReference>
<accession>A0A418XX90</accession>
<dbReference type="InterPro" id="IPR001173">
    <property type="entry name" value="Glyco_trans_2-like"/>
</dbReference>
<dbReference type="OrthoDB" id="9801954at2"/>
<proteinExistence type="predicted"/>
<evidence type="ECO:0000313" key="2">
    <source>
        <dbReference type="EMBL" id="RJG17444.1"/>
    </source>
</evidence>
<protein>
    <submittedName>
        <fullName evidence="2">Glycosyltransferase</fullName>
    </submittedName>
</protein>
<sequence>MSTRMNWPLVTVYIPTYNRPEMLERAVDSVLSQGYDNLEILVVDDSSESIHQKKLEQLSCQKGFTLLTNRHQKGACGARNTAIMNAKGLFITGLDDDDEFLPNRIEQMLEAFDHEKYAAVSTTTFVQLGNNDRVLRNADRGVFHTEDQLHYNKIGNQVFTLTERLKSIGGFDENLPAFQDYDAWLRLSCDYGPILKIDLPSYITHTEHENRISSSSQKKERGLQLFRQKHAALMNKEHKKSLKLLEMQHSGKKIPLWELFSVISTKNWKPAVSLYLDQNVPSLAKHIRLLKLMMARAR</sequence>
<dbReference type="SUPFAM" id="SSF53448">
    <property type="entry name" value="Nucleotide-diphospho-sugar transferases"/>
    <property type="match status" value="1"/>
</dbReference>
<keyword evidence="2" id="KW-0808">Transferase</keyword>
<evidence type="ECO:0000259" key="1">
    <source>
        <dbReference type="Pfam" id="PF00535"/>
    </source>
</evidence>
<dbReference type="Gene3D" id="3.90.550.10">
    <property type="entry name" value="Spore Coat Polysaccharide Biosynthesis Protein SpsA, Chain A"/>
    <property type="match status" value="1"/>
</dbReference>
<dbReference type="PANTHER" id="PTHR43685">
    <property type="entry name" value="GLYCOSYLTRANSFERASE"/>
    <property type="match status" value="1"/>
</dbReference>
<dbReference type="EMBL" id="QYYA01000003">
    <property type="protein sequence ID" value="RJG17444.1"/>
    <property type="molecule type" value="Genomic_DNA"/>
</dbReference>
<dbReference type="GO" id="GO:0016740">
    <property type="term" value="F:transferase activity"/>
    <property type="evidence" value="ECO:0007669"/>
    <property type="project" value="UniProtKB-KW"/>
</dbReference>
<gene>
    <name evidence="2" type="ORF">D4A39_12065</name>
</gene>
<dbReference type="InterPro" id="IPR050834">
    <property type="entry name" value="Glycosyltransf_2"/>
</dbReference>
<comment type="caution">
    <text evidence="2">The sequence shown here is derived from an EMBL/GenBank/DDBJ whole genome shotgun (WGS) entry which is preliminary data.</text>
</comment>